<evidence type="ECO:0000313" key="4">
    <source>
        <dbReference type="EMBL" id="KFG88825.1"/>
    </source>
</evidence>
<organism evidence="4 5">
    <name type="scientific">Sphingobium herbicidovorans (strain ATCC 700291 / DSM 11019 / CCUG 56400 / KCTC 2939 / LMG 18315 / NBRC 16415 / MH)</name>
    <name type="common">Sphingomonas herbicidovorans</name>
    <dbReference type="NCBI Taxonomy" id="1219045"/>
    <lineage>
        <taxon>Bacteria</taxon>
        <taxon>Pseudomonadati</taxon>
        <taxon>Pseudomonadota</taxon>
        <taxon>Alphaproteobacteria</taxon>
        <taxon>Sphingomonadales</taxon>
        <taxon>Sphingomonadaceae</taxon>
        <taxon>Sphingobium</taxon>
    </lineage>
</organism>
<evidence type="ECO:0000256" key="1">
    <source>
        <dbReference type="ARBA" id="ARBA00006484"/>
    </source>
</evidence>
<dbReference type="Gene3D" id="3.40.50.720">
    <property type="entry name" value="NAD(P)-binding Rossmann-like Domain"/>
    <property type="match status" value="1"/>
</dbReference>
<comment type="similarity">
    <text evidence="1">Belongs to the short-chain dehydrogenases/reductases (SDR) family.</text>
</comment>
<evidence type="ECO:0000256" key="3">
    <source>
        <dbReference type="ARBA" id="ARBA00051383"/>
    </source>
</evidence>
<dbReference type="CDD" id="cd05233">
    <property type="entry name" value="SDR_c"/>
    <property type="match status" value="1"/>
</dbReference>
<dbReference type="STRING" id="76947.GCA_002080435_03360"/>
<dbReference type="PATRIC" id="fig|1219045.3.peg.3277"/>
<evidence type="ECO:0000313" key="5">
    <source>
        <dbReference type="Proteomes" id="UP000024284"/>
    </source>
</evidence>
<dbReference type="InterPro" id="IPR002347">
    <property type="entry name" value="SDR_fam"/>
</dbReference>
<sequence>MSEDLAMGCRRLVDKVIVVAGASSGIGRATALRLAAEGAKVVAASPASEKDKIDSLVQEITGKGGQALGCHFDATDDASVARLIDTAASSFGGIDAVHANFADLRILMTDSDVLTVSDEVLERTLDVNLKGMLRITRHALPKLLERGGGAMIYTSSAAAIAAEPVRPCYAMAKAGINALVRHVASGWGQQGIRANAIMPGLVVTPELRQTMPTDFQQEVLARGRSPRLGQVEDIAAMVAHLASRDGEWISGQSIAVDGGSTVS</sequence>
<accession>A0A086P607</accession>
<dbReference type="PANTHER" id="PTHR24321:SF14">
    <property type="entry name" value="SHORT-CHAIN TYPE DEHYDROGENASE_REDUCTASE BLR2146-RELATED"/>
    <property type="match status" value="1"/>
</dbReference>
<dbReference type="AlphaFoldDB" id="A0A086P607"/>
<dbReference type="InterPro" id="IPR020904">
    <property type="entry name" value="Sc_DH/Rdtase_CS"/>
</dbReference>
<dbReference type="PRINTS" id="PR00081">
    <property type="entry name" value="GDHRDH"/>
</dbReference>
<dbReference type="GO" id="GO:0016491">
    <property type="term" value="F:oxidoreductase activity"/>
    <property type="evidence" value="ECO:0007669"/>
    <property type="project" value="UniProtKB-KW"/>
</dbReference>
<comment type="caution">
    <text evidence="4">The sequence shown here is derived from an EMBL/GenBank/DDBJ whole genome shotgun (WGS) entry which is preliminary data.</text>
</comment>
<dbReference type="RefSeq" id="WP_231568059.1">
    <property type="nucleotide sequence ID" value="NZ_BCZD01000011.1"/>
</dbReference>
<keyword evidence="2" id="KW-0560">Oxidoreductase</keyword>
<keyword evidence="5" id="KW-1185">Reference proteome</keyword>
<dbReference type="SUPFAM" id="SSF51735">
    <property type="entry name" value="NAD(P)-binding Rossmann-fold domains"/>
    <property type="match status" value="1"/>
</dbReference>
<gene>
    <name evidence="4" type="ORF">BV98_003225</name>
</gene>
<dbReference type="PANTHER" id="PTHR24321">
    <property type="entry name" value="DEHYDROGENASES, SHORT CHAIN"/>
    <property type="match status" value="1"/>
</dbReference>
<dbReference type="Pfam" id="PF13561">
    <property type="entry name" value="adh_short_C2"/>
    <property type="match status" value="1"/>
</dbReference>
<dbReference type="eggNOG" id="COG1028">
    <property type="taxonomic scope" value="Bacteria"/>
</dbReference>
<dbReference type="FunFam" id="3.40.50.720:FF:000084">
    <property type="entry name" value="Short-chain dehydrogenase reductase"/>
    <property type="match status" value="1"/>
</dbReference>
<dbReference type="InterPro" id="IPR036291">
    <property type="entry name" value="NAD(P)-bd_dom_sf"/>
</dbReference>
<comment type="catalytic activity">
    <reaction evidence="3">
        <text>2,5-dichlorocyclohexa-2,5-dien-1,4-diol + NAD(+) = 2,5-dichlorohydroquinone + NADH + H(+)</text>
        <dbReference type="Rhea" id="RHEA:15741"/>
        <dbReference type="ChEBI" id="CHEBI:15378"/>
        <dbReference type="ChEBI" id="CHEBI:27545"/>
        <dbReference type="ChEBI" id="CHEBI:28975"/>
        <dbReference type="ChEBI" id="CHEBI:57540"/>
        <dbReference type="ChEBI" id="CHEBI:57945"/>
    </reaction>
</comment>
<dbReference type="PROSITE" id="PS00061">
    <property type="entry name" value="ADH_SHORT"/>
    <property type="match status" value="1"/>
</dbReference>
<evidence type="ECO:0000256" key="2">
    <source>
        <dbReference type="ARBA" id="ARBA00023002"/>
    </source>
</evidence>
<dbReference type="EMBL" id="JFZA02000045">
    <property type="protein sequence ID" value="KFG88825.1"/>
    <property type="molecule type" value="Genomic_DNA"/>
</dbReference>
<protein>
    <submittedName>
        <fullName evidence="4">Short-chain dehydrogenase/reductase SDR</fullName>
    </submittedName>
</protein>
<reference evidence="4" key="1">
    <citation type="submission" date="2014-08" db="EMBL/GenBank/DDBJ databases">
        <title>Draft genome sequences of Sphingobium herbicidovorans.</title>
        <authorList>
            <person name="Gan H.M."/>
            <person name="Gan H.Y."/>
            <person name="Savka M.A."/>
        </authorList>
    </citation>
    <scope>NUCLEOTIDE SEQUENCE [LARGE SCALE GENOMIC DNA]</scope>
    <source>
        <strain evidence="4">NBRC 16415</strain>
    </source>
</reference>
<proteinExistence type="inferred from homology"/>
<name>A0A086P607_SPHHM</name>
<dbReference type="Proteomes" id="UP000024284">
    <property type="component" value="Unassembled WGS sequence"/>
</dbReference>